<keyword evidence="6" id="KW-0520">NAD</keyword>
<evidence type="ECO:0000256" key="2">
    <source>
        <dbReference type="ARBA" id="ARBA00022516"/>
    </source>
</evidence>
<dbReference type="Proteomes" id="UP000824123">
    <property type="component" value="Unassembled WGS sequence"/>
</dbReference>
<keyword evidence="7" id="KW-0443">Lipid metabolism</keyword>
<dbReference type="GO" id="GO:0046872">
    <property type="term" value="F:metal ion binding"/>
    <property type="evidence" value="ECO:0007669"/>
    <property type="project" value="UniProtKB-KW"/>
</dbReference>
<keyword evidence="5" id="KW-0560">Oxidoreductase</keyword>
<dbReference type="Gene3D" id="1.20.1090.10">
    <property type="entry name" value="Dehydroquinate synthase-like - alpha domain"/>
    <property type="match status" value="1"/>
</dbReference>
<evidence type="ECO:0000256" key="1">
    <source>
        <dbReference type="ARBA" id="ARBA00022490"/>
    </source>
</evidence>
<keyword evidence="8" id="KW-0594">Phospholipid biosynthesis</keyword>
<dbReference type="AlphaFoldDB" id="A0A9D1LRF6"/>
<dbReference type="GO" id="GO:0008654">
    <property type="term" value="P:phospholipid biosynthetic process"/>
    <property type="evidence" value="ECO:0007669"/>
    <property type="project" value="UniProtKB-KW"/>
</dbReference>
<dbReference type="EMBL" id="DVNK01000037">
    <property type="protein sequence ID" value="HIU46709.1"/>
    <property type="molecule type" value="Genomic_DNA"/>
</dbReference>
<sequence length="455" mass="50542">MVDFKNAPLSELLREEGYDCDCGKHHSVRLKRVVIDQGALFKVSSVLRELGVSRPMVVADQNTYRVAGRQVHELLRSAGLECALYVFPQAHVEPDEFSVGQVIMNFAPGTDCMVAVGSGTINDVCKMVSRATGTKQVVVATAPSMDGYASNSSSMISAGVKTTIYSVCPDAIVADIDVLRQAPLKMLQAGLGDMLAKYISVCEWRMSHIITGEYYCEEVAGMMRRCVKRIVEAAPHLTQRSPQAVMQVIEGLIISGVAMSFAEVSRPASGLEHYFSHIWEMHSLMGRCPGELHGIQVGVGTVLTLKLFSWLRQETPDRERALKYAAAFDMAAWEREMRDSFGPTAEAVIEIERRVGKHDPVKHAQRLERIIANWDELTRVMDEELPDLNSIVNLMKALQEPTLPRTLGLSDGEVISALKCSQEIRDKYILSRLLWDLGLLDEYAERLRESLAADI</sequence>
<accession>A0A9D1LRF6</accession>
<name>A0A9D1LRF6_9FIRM</name>
<dbReference type="InterPro" id="IPR016205">
    <property type="entry name" value="Glycerol_DH"/>
</dbReference>
<keyword evidence="2" id="KW-0444">Lipid biosynthesis</keyword>
<evidence type="ECO:0000256" key="6">
    <source>
        <dbReference type="ARBA" id="ARBA00023027"/>
    </source>
</evidence>
<proteinExistence type="predicted"/>
<protein>
    <submittedName>
        <fullName evidence="10">Sn-glycerol-1-phosphate dehydrogenase</fullName>
    </submittedName>
</protein>
<keyword evidence="3" id="KW-0479">Metal-binding</keyword>
<reference evidence="10" key="2">
    <citation type="journal article" date="2021" name="PeerJ">
        <title>Extensive microbial diversity within the chicken gut microbiome revealed by metagenomics and culture.</title>
        <authorList>
            <person name="Gilroy R."/>
            <person name="Ravi A."/>
            <person name="Getino M."/>
            <person name="Pursley I."/>
            <person name="Horton D.L."/>
            <person name="Alikhan N.F."/>
            <person name="Baker D."/>
            <person name="Gharbi K."/>
            <person name="Hall N."/>
            <person name="Watson M."/>
            <person name="Adriaenssens E.M."/>
            <person name="Foster-Nyarko E."/>
            <person name="Jarju S."/>
            <person name="Secka A."/>
            <person name="Antonio M."/>
            <person name="Oren A."/>
            <person name="Chaudhuri R.R."/>
            <person name="La Ragione R."/>
            <person name="Hildebrand F."/>
            <person name="Pallen M.J."/>
        </authorList>
    </citation>
    <scope>NUCLEOTIDE SEQUENCE</scope>
    <source>
        <strain evidence="10">ChiSxjej2B14-8506</strain>
    </source>
</reference>
<dbReference type="CDD" id="cd08175">
    <property type="entry name" value="G1PDH"/>
    <property type="match status" value="1"/>
</dbReference>
<dbReference type="InterPro" id="IPR032837">
    <property type="entry name" value="G1PDH"/>
</dbReference>
<comment type="caution">
    <text evidence="10">The sequence shown here is derived from an EMBL/GenBank/DDBJ whole genome shotgun (WGS) entry which is preliminary data.</text>
</comment>
<dbReference type="SUPFAM" id="SSF56796">
    <property type="entry name" value="Dehydroquinate synthase-like"/>
    <property type="match status" value="1"/>
</dbReference>
<organism evidence="10 11">
    <name type="scientific">Candidatus Fimadaptatus faecigallinarum</name>
    <dbReference type="NCBI Taxonomy" id="2840814"/>
    <lineage>
        <taxon>Bacteria</taxon>
        <taxon>Bacillati</taxon>
        <taxon>Bacillota</taxon>
        <taxon>Clostridia</taxon>
        <taxon>Eubacteriales</taxon>
        <taxon>Candidatus Fimadaptatus</taxon>
    </lineage>
</organism>
<keyword evidence="1" id="KW-0963">Cytoplasm</keyword>
<evidence type="ECO:0000256" key="7">
    <source>
        <dbReference type="ARBA" id="ARBA00023098"/>
    </source>
</evidence>
<evidence type="ECO:0000313" key="10">
    <source>
        <dbReference type="EMBL" id="HIU46709.1"/>
    </source>
</evidence>
<dbReference type="GO" id="GO:0016614">
    <property type="term" value="F:oxidoreductase activity, acting on CH-OH group of donors"/>
    <property type="evidence" value="ECO:0007669"/>
    <property type="project" value="InterPro"/>
</dbReference>
<evidence type="ECO:0000256" key="9">
    <source>
        <dbReference type="ARBA" id="ARBA00023264"/>
    </source>
</evidence>
<evidence type="ECO:0000256" key="4">
    <source>
        <dbReference type="ARBA" id="ARBA00022857"/>
    </source>
</evidence>
<gene>
    <name evidence="10" type="ORF">IAC59_05580</name>
</gene>
<evidence type="ECO:0000256" key="5">
    <source>
        <dbReference type="ARBA" id="ARBA00023002"/>
    </source>
</evidence>
<evidence type="ECO:0000256" key="3">
    <source>
        <dbReference type="ARBA" id="ARBA00022723"/>
    </source>
</evidence>
<evidence type="ECO:0000313" key="11">
    <source>
        <dbReference type="Proteomes" id="UP000824123"/>
    </source>
</evidence>
<dbReference type="Gene3D" id="3.40.50.1970">
    <property type="match status" value="1"/>
</dbReference>
<keyword evidence="9" id="KW-1208">Phospholipid metabolism</keyword>
<reference evidence="10" key="1">
    <citation type="submission" date="2020-10" db="EMBL/GenBank/DDBJ databases">
        <authorList>
            <person name="Gilroy R."/>
        </authorList>
    </citation>
    <scope>NUCLEOTIDE SEQUENCE</scope>
    <source>
        <strain evidence="10">ChiSxjej2B14-8506</strain>
    </source>
</reference>
<keyword evidence="4" id="KW-0521">NADP</keyword>
<dbReference type="Pfam" id="PF13685">
    <property type="entry name" value="Fe-ADH_2"/>
    <property type="match status" value="1"/>
</dbReference>
<dbReference type="PANTHER" id="PTHR43616">
    <property type="entry name" value="GLYCEROL DEHYDROGENASE"/>
    <property type="match status" value="1"/>
</dbReference>
<dbReference type="PANTHER" id="PTHR43616:SF5">
    <property type="entry name" value="GLYCEROL DEHYDROGENASE 1"/>
    <property type="match status" value="1"/>
</dbReference>
<evidence type="ECO:0000256" key="8">
    <source>
        <dbReference type="ARBA" id="ARBA00023209"/>
    </source>
</evidence>